<evidence type="ECO:0000313" key="12">
    <source>
        <dbReference type="Proteomes" id="UP000520156"/>
    </source>
</evidence>
<dbReference type="SUPFAM" id="SSF63411">
    <property type="entry name" value="LuxS/MPP-like metallohydrolase"/>
    <property type="match status" value="3"/>
</dbReference>
<evidence type="ECO:0000313" key="11">
    <source>
        <dbReference type="EMBL" id="MBC2652853.1"/>
    </source>
</evidence>
<keyword evidence="6" id="KW-0862">Zinc</keyword>
<dbReference type="InterPro" id="IPR007863">
    <property type="entry name" value="Peptidase_M16_C"/>
</dbReference>
<dbReference type="Pfam" id="PF05193">
    <property type="entry name" value="Peptidase_M16_C"/>
    <property type="match status" value="2"/>
</dbReference>
<evidence type="ECO:0000256" key="4">
    <source>
        <dbReference type="ARBA" id="ARBA00022723"/>
    </source>
</evidence>
<feature type="domain" description="Peptidase M16 N-terminal" evidence="9">
    <location>
        <begin position="70"/>
        <end position="192"/>
    </location>
</feature>
<feature type="domain" description="Peptidase M16 C-terminal" evidence="10">
    <location>
        <begin position="704"/>
        <end position="878"/>
    </location>
</feature>
<dbReference type="Proteomes" id="UP000520156">
    <property type="component" value="Unassembled WGS sequence"/>
</dbReference>
<dbReference type="InterPro" id="IPR011249">
    <property type="entry name" value="Metalloenz_LuxS/M16"/>
</dbReference>
<dbReference type="RefSeq" id="WP_185684244.1">
    <property type="nucleotide sequence ID" value="NZ_JACLAU010000028.1"/>
</dbReference>
<dbReference type="GO" id="GO:0046872">
    <property type="term" value="F:metal ion binding"/>
    <property type="evidence" value="ECO:0007669"/>
    <property type="project" value="UniProtKB-KW"/>
</dbReference>
<comment type="cofactor">
    <cofactor evidence="1">
        <name>Zn(2+)</name>
        <dbReference type="ChEBI" id="CHEBI:29105"/>
    </cofactor>
</comment>
<evidence type="ECO:0000256" key="1">
    <source>
        <dbReference type="ARBA" id="ARBA00001947"/>
    </source>
</evidence>
<dbReference type="PROSITE" id="PS51257">
    <property type="entry name" value="PROKAR_LIPOPROTEIN"/>
    <property type="match status" value="1"/>
</dbReference>
<dbReference type="InterPro" id="IPR011765">
    <property type="entry name" value="Pept_M16_N"/>
</dbReference>
<dbReference type="InterPro" id="IPR001431">
    <property type="entry name" value="Pept_M16_Zn_BS"/>
</dbReference>
<keyword evidence="4" id="KW-0479">Metal-binding</keyword>
<name>A0A7X1F9E0_9SPHN</name>
<proteinExistence type="inferred from homology"/>
<organism evidence="11 12">
    <name type="scientific">Novosphingobium aerophilum</name>
    <dbReference type="NCBI Taxonomy" id="2839843"/>
    <lineage>
        <taxon>Bacteria</taxon>
        <taxon>Pseudomonadati</taxon>
        <taxon>Pseudomonadota</taxon>
        <taxon>Alphaproteobacteria</taxon>
        <taxon>Sphingomonadales</taxon>
        <taxon>Sphingomonadaceae</taxon>
        <taxon>Novosphingobium</taxon>
    </lineage>
</organism>
<comment type="caution">
    <text evidence="11">The sequence shown here is derived from an EMBL/GenBank/DDBJ whole genome shotgun (WGS) entry which is preliminary data.</text>
</comment>
<reference evidence="11 12" key="1">
    <citation type="submission" date="2020-08" db="EMBL/GenBank/DDBJ databases">
        <title>The genome sequence of Novosphingobium flavum 4Y4.</title>
        <authorList>
            <person name="Liu Y."/>
        </authorList>
    </citation>
    <scope>NUCLEOTIDE SEQUENCE [LARGE SCALE GENOMIC DNA]</scope>
    <source>
        <strain evidence="11 12">4Y4</strain>
    </source>
</reference>
<dbReference type="GO" id="GO:0004222">
    <property type="term" value="F:metalloendopeptidase activity"/>
    <property type="evidence" value="ECO:0007669"/>
    <property type="project" value="InterPro"/>
</dbReference>
<evidence type="ECO:0000256" key="3">
    <source>
        <dbReference type="ARBA" id="ARBA00022670"/>
    </source>
</evidence>
<protein>
    <submittedName>
        <fullName evidence="11">Insulinase family protein</fullName>
    </submittedName>
</protein>
<comment type="similarity">
    <text evidence="2 8">Belongs to the peptidase M16 family.</text>
</comment>
<evidence type="ECO:0000256" key="6">
    <source>
        <dbReference type="ARBA" id="ARBA00022833"/>
    </source>
</evidence>
<dbReference type="EMBL" id="JACLAU010000028">
    <property type="protein sequence ID" value="MBC2652853.1"/>
    <property type="molecule type" value="Genomic_DNA"/>
</dbReference>
<evidence type="ECO:0000259" key="9">
    <source>
        <dbReference type="Pfam" id="PF00675"/>
    </source>
</evidence>
<accession>A0A7X1F9E0</accession>
<evidence type="ECO:0000256" key="8">
    <source>
        <dbReference type="RuleBase" id="RU004447"/>
    </source>
</evidence>
<evidence type="ECO:0000256" key="5">
    <source>
        <dbReference type="ARBA" id="ARBA00022801"/>
    </source>
</evidence>
<evidence type="ECO:0000259" key="10">
    <source>
        <dbReference type="Pfam" id="PF05193"/>
    </source>
</evidence>
<keyword evidence="12" id="KW-1185">Reference proteome</keyword>
<dbReference type="PROSITE" id="PS00143">
    <property type="entry name" value="INSULINASE"/>
    <property type="match status" value="1"/>
</dbReference>
<dbReference type="AlphaFoldDB" id="A0A7X1F9E0"/>
<dbReference type="GO" id="GO:0006508">
    <property type="term" value="P:proteolysis"/>
    <property type="evidence" value="ECO:0007669"/>
    <property type="project" value="UniProtKB-KW"/>
</dbReference>
<evidence type="ECO:0000256" key="2">
    <source>
        <dbReference type="ARBA" id="ARBA00007261"/>
    </source>
</evidence>
<dbReference type="PANTHER" id="PTHR43690">
    <property type="entry name" value="NARDILYSIN"/>
    <property type="match status" value="1"/>
</dbReference>
<evidence type="ECO:0000256" key="7">
    <source>
        <dbReference type="ARBA" id="ARBA00023049"/>
    </source>
</evidence>
<sequence>MSRRLIPALPPLLVLLHALLLGACAPERGSLASASRPLWAMAQSDIAIDPAFRTGTLPNGLRFIIRKGTNPAGTALVRMDIAAGSLDERDDERGYAHFVEHMAFNGSTRVPEGEMVRLLERAGLAFGADTNAQTSFQHTLYTLDLPRNDPALFDMALMLMRETASELAFAPAAVARERGVVLAEMRDRNSWAYRAAVNEMGFANPRARYVSRVPIGTAAALERASAERLRAFWQRTYVPARTTVIVIGDLDPDLAEAAIRRHFADWQARPAAPQPDAGPVRFADMGRTSVYVDPALSERITAFRHAPWQDERDGVARRRENLLRQIGYDIVNRRLQRLARQGDPPFRSAGLGTSDVFRAGRTTSLVVDTIDGGWRRGLAAAVAEYRRALSEGFTAAEVAEQVANVHAAHRNGAAAAATRSNASLVGAALALVRDDIVPATPESSLQRLEAFIPAITPEAVLAALRRELVPLDDPLLRFAGRRTPDGGSLALRRAWQAAMAAPLTAAPVRTAEAFAYTDFGAPGRVVSDTREPVYGIRTLRFANGVRLNLKQTTLERDRVVVSLHIDGGDMLDTRARPLATDMMLAFGAGGLGRHSQDDLQSILAGRTVGFNLSSAAETFAASAQTTPADLALQLQLMAAFITDPGYRREGETLYRQYVNNMFARKDATPGSALGAALGGILSDNDPRFTLQTVEAYRALSFAGLKEAIADRLAHGAIELGVVGDVPEDQMIALVARTFGALPAREAEFQPYPDQRTRPFTLDRTPRVVRHSGPADQALLRLTWTTRDDGDPREVLGLILLERVMRIELTDTLREQLGKAYSPSADSSASAVWRGYGTFTVSASVALPDLATTRAAIRTTVEALRREPVSDDVFQRARQPVLEAVENGLKTNYGWLGLVARAQTRAYQIERQQHAAERIRQLGAADIMALARRYLDPDAAVEVAAIATDAPAPTRR</sequence>
<dbReference type="PANTHER" id="PTHR43690:SF17">
    <property type="entry name" value="PROTEIN YHJJ"/>
    <property type="match status" value="1"/>
</dbReference>
<keyword evidence="5" id="KW-0378">Hydrolase</keyword>
<gene>
    <name evidence="11" type="ORF">H7F49_14240</name>
</gene>
<keyword evidence="3" id="KW-0645">Protease</keyword>
<dbReference type="InterPro" id="IPR050626">
    <property type="entry name" value="Peptidase_M16"/>
</dbReference>
<dbReference type="Pfam" id="PF00675">
    <property type="entry name" value="Peptidase_M16"/>
    <property type="match status" value="1"/>
</dbReference>
<dbReference type="Gene3D" id="3.30.830.10">
    <property type="entry name" value="Metalloenzyme, LuxS/M16 peptidase-like"/>
    <property type="match status" value="4"/>
</dbReference>
<keyword evidence="7" id="KW-0482">Metalloprotease</keyword>
<feature type="domain" description="Peptidase M16 C-terminal" evidence="10">
    <location>
        <begin position="225"/>
        <end position="403"/>
    </location>
</feature>